<dbReference type="GO" id="GO:0005634">
    <property type="term" value="C:nucleus"/>
    <property type="evidence" value="ECO:0007669"/>
    <property type="project" value="UniProtKB-SubCell"/>
</dbReference>
<keyword evidence="10" id="KW-1185">Reference proteome</keyword>
<dbReference type="InterPro" id="IPR028155">
    <property type="entry name" value="RPA_interact_central"/>
</dbReference>
<keyword evidence="3" id="KW-0863">Zinc-finger</keyword>
<comment type="subcellular location">
    <subcellularLocation>
        <location evidence="1">Nucleus</location>
    </subcellularLocation>
</comment>
<dbReference type="Pfam" id="PF14767">
    <property type="entry name" value="RPA_interact_M"/>
    <property type="match status" value="1"/>
</dbReference>
<organism evidence="9 10">
    <name type="scientific">Nepenthes gracilis</name>
    <name type="common">Slender pitcher plant</name>
    <dbReference type="NCBI Taxonomy" id="150966"/>
    <lineage>
        <taxon>Eukaryota</taxon>
        <taxon>Viridiplantae</taxon>
        <taxon>Streptophyta</taxon>
        <taxon>Embryophyta</taxon>
        <taxon>Tracheophyta</taxon>
        <taxon>Spermatophyta</taxon>
        <taxon>Magnoliopsida</taxon>
        <taxon>eudicotyledons</taxon>
        <taxon>Gunneridae</taxon>
        <taxon>Pentapetalae</taxon>
        <taxon>Caryophyllales</taxon>
        <taxon>Nepenthaceae</taxon>
        <taxon>Nepenthes</taxon>
    </lineage>
</organism>
<dbReference type="GO" id="GO:0006606">
    <property type="term" value="P:protein import into nucleus"/>
    <property type="evidence" value="ECO:0007669"/>
    <property type="project" value="TreeGrafter"/>
</dbReference>
<gene>
    <name evidence="9" type="ORF">Nepgr_029802</name>
</gene>
<evidence type="ECO:0000313" key="9">
    <source>
        <dbReference type="EMBL" id="GMH27959.1"/>
    </source>
</evidence>
<evidence type="ECO:0000256" key="1">
    <source>
        <dbReference type="ARBA" id="ARBA00004123"/>
    </source>
</evidence>
<dbReference type="Proteomes" id="UP001279734">
    <property type="component" value="Unassembled WGS sequence"/>
</dbReference>
<accession>A0AAD3Y5G0</accession>
<evidence type="ECO:0000256" key="5">
    <source>
        <dbReference type="ARBA" id="ARBA00023242"/>
    </source>
</evidence>
<keyword evidence="4" id="KW-0862">Zinc</keyword>
<evidence type="ECO:0000259" key="7">
    <source>
        <dbReference type="Pfam" id="PF14767"/>
    </source>
</evidence>
<dbReference type="AlphaFoldDB" id="A0AAD3Y5G0"/>
<keyword evidence="5" id="KW-0539">Nucleus</keyword>
<dbReference type="InterPro" id="IPR028156">
    <property type="entry name" value="RIP"/>
</dbReference>
<evidence type="ECO:0008006" key="11">
    <source>
        <dbReference type="Google" id="ProtNLM"/>
    </source>
</evidence>
<dbReference type="GO" id="GO:0008270">
    <property type="term" value="F:zinc ion binding"/>
    <property type="evidence" value="ECO:0007669"/>
    <property type="project" value="UniProtKB-KW"/>
</dbReference>
<evidence type="ECO:0000259" key="8">
    <source>
        <dbReference type="Pfam" id="PF14768"/>
    </source>
</evidence>
<evidence type="ECO:0000256" key="3">
    <source>
        <dbReference type="ARBA" id="ARBA00022771"/>
    </source>
</evidence>
<comment type="caution">
    <text evidence="9">The sequence shown here is derived from an EMBL/GenBank/DDBJ whole genome shotgun (WGS) entry which is preliminary data.</text>
</comment>
<evidence type="ECO:0000256" key="4">
    <source>
        <dbReference type="ARBA" id="ARBA00022833"/>
    </source>
</evidence>
<feature type="domain" description="RPA-interacting protein C-terminal" evidence="8">
    <location>
        <begin position="177"/>
        <end position="258"/>
    </location>
</feature>
<dbReference type="PANTHER" id="PTHR31742">
    <property type="entry name" value="RPA-INTERACTING PROTEIN RPAIN"/>
    <property type="match status" value="1"/>
</dbReference>
<evidence type="ECO:0000256" key="2">
    <source>
        <dbReference type="ARBA" id="ARBA00022723"/>
    </source>
</evidence>
<evidence type="ECO:0000313" key="10">
    <source>
        <dbReference type="Proteomes" id="UP001279734"/>
    </source>
</evidence>
<name>A0AAD3Y5G0_NEPGR</name>
<evidence type="ECO:0000259" key="6">
    <source>
        <dbReference type="Pfam" id="PF14766"/>
    </source>
</evidence>
<dbReference type="PANTHER" id="PTHR31742:SF1">
    <property type="entry name" value="RPA-INTERACTING PROTEIN"/>
    <property type="match status" value="1"/>
</dbReference>
<keyword evidence="2" id="KW-0479">Metal-binding</keyword>
<feature type="domain" description="RPA-interacting protein N-terminal" evidence="6">
    <location>
        <begin position="22"/>
        <end position="58"/>
    </location>
</feature>
<dbReference type="InterPro" id="IPR028159">
    <property type="entry name" value="RPA_interact_C_dom"/>
</dbReference>
<reference evidence="9" key="1">
    <citation type="submission" date="2023-05" db="EMBL/GenBank/DDBJ databases">
        <title>Nepenthes gracilis genome sequencing.</title>
        <authorList>
            <person name="Fukushima K."/>
        </authorList>
    </citation>
    <scope>NUCLEOTIDE SEQUENCE</scope>
    <source>
        <strain evidence="9">SING2019-196</strain>
    </source>
</reference>
<dbReference type="EMBL" id="BSYO01000033">
    <property type="protein sequence ID" value="GMH27959.1"/>
    <property type="molecule type" value="Genomic_DNA"/>
</dbReference>
<proteinExistence type="predicted"/>
<dbReference type="Pfam" id="PF14766">
    <property type="entry name" value="RPA_interact_N"/>
    <property type="match status" value="1"/>
</dbReference>
<dbReference type="Pfam" id="PF14768">
    <property type="entry name" value="RPA_interact_C"/>
    <property type="match status" value="1"/>
</dbReference>
<feature type="domain" description="RPA-interacting protein central" evidence="7">
    <location>
        <begin position="71"/>
        <end position="160"/>
    </location>
</feature>
<sequence>MGEDNGGFNPSRSPLKTHNHYKLNKKILNLNWKEKLRESCHRRVREDRTRLLWKMRRPLDGSRSQKEFMKSALQDIMSDELKKVNNSSGDLEVASSISVTNDDLWEYNGLHTAYHSECEEILLEMQRIFYEDMKAEATGREHESCVIWEDEEDEYLARTVFRFMQLNDTTECKEQTWCPICKKGELLENRRLIYCSLCQFQLNRGDEVNLGIVRVRLAKAYEEHLNKGCRSKPEFCIETIFDLTALYLRCRHCDAFEVVI</sequence>
<dbReference type="InterPro" id="IPR028158">
    <property type="entry name" value="RPA_interact_N_dom"/>
</dbReference>
<protein>
    <recommendedName>
        <fullName evidence="11">RPA-interacting protein</fullName>
    </recommendedName>
</protein>